<keyword evidence="1 6" id="KW-0479">Metal-binding</keyword>
<dbReference type="InterPro" id="IPR037151">
    <property type="entry name" value="AlkB-like_sf"/>
</dbReference>
<dbReference type="Pfam" id="PF13532">
    <property type="entry name" value="2OG-FeII_Oxy_2"/>
    <property type="match status" value="1"/>
</dbReference>
<keyword evidence="3" id="KW-0560">Oxidoreductase</keyword>
<reference evidence="9" key="2">
    <citation type="submission" date="2015-01" db="EMBL/GenBank/DDBJ databases">
        <title>Complete genome sequence of Methylobacterium aquaticum strain 22A.</title>
        <authorList>
            <person name="Tani A."/>
            <person name="Ogura Y."/>
            <person name="Hayashi T."/>
        </authorList>
    </citation>
    <scope>NUCLEOTIDE SEQUENCE [LARGE SCALE GENOMIC DNA]</scope>
    <source>
        <strain evidence="9">MA-22A</strain>
        <plasmid evidence="9">Plasmid pMaq22A_1p DNA</plasmid>
    </source>
</reference>
<feature type="binding site" evidence="6">
    <location>
        <position position="190"/>
    </location>
    <ligand>
        <name>Fe cation</name>
        <dbReference type="ChEBI" id="CHEBI:24875"/>
        <note>catalytic</note>
    </ligand>
</feature>
<evidence type="ECO:0000313" key="9">
    <source>
        <dbReference type="Proteomes" id="UP000061432"/>
    </source>
</evidence>
<keyword evidence="4 6" id="KW-0408">Iron</keyword>
<dbReference type="GO" id="GO:0035515">
    <property type="term" value="F:oxidative RNA demethylase activity"/>
    <property type="evidence" value="ECO:0007669"/>
    <property type="project" value="TreeGrafter"/>
</dbReference>
<feature type="binding site" evidence="6">
    <location>
        <position position="134"/>
    </location>
    <ligand>
        <name>Fe cation</name>
        <dbReference type="ChEBI" id="CHEBI:24875"/>
        <note>catalytic</note>
    </ligand>
</feature>
<keyword evidence="2 8" id="KW-0223">Dioxygenase</keyword>
<dbReference type="PANTHER" id="PTHR16557">
    <property type="entry name" value="ALKYLATED DNA REPAIR PROTEIN ALKB-RELATED"/>
    <property type="match status" value="1"/>
</dbReference>
<feature type="binding site" evidence="5">
    <location>
        <begin position="220"/>
        <end position="226"/>
    </location>
    <ligand>
        <name>2-oxoglutarate</name>
        <dbReference type="ChEBI" id="CHEBI:16810"/>
    </ligand>
</feature>
<evidence type="ECO:0000313" key="8">
    <source>
        <dbReference type="EMBL" id="BAQ48953.1"/>
    </source>
</evidence>
<dbReference type="InterPro" id="IPR004574">
    <property type="entry name" value="Alkb"/>
</dbReference>
<accession>A0A0C6FKF2</accession>
<proteinExistence type="predicted"/>
<dbReference type="GO" id="GO:0035513">
    <property type="term" value="P:oxidative RNA demethylation"/>
    <property type="evidence" value="ECO:0007669"/>
    <property type="project" value="TreeGrafter"/>
</dbReference>
<feature type="binding site" evidence="5">
    <location>
        <position position="164"/>
    </location>
    <ligand>
        <name>substrate</name>
    </ligand>
</feature>
<gene>
    <name evidence="8" type="primary">alkB</name>
    <name evidence="8" type="ORF">Maq22A_1p33295</name>
</gene>
<evidence type="ECO:0000256" key="4">
    <source>
        <dbReference type="ARBA" id="ARBA00023004"/>
    </source>
</evidence>
<geneLocation type="plasmid" evidence="9">
    <name>pMaq22A_1p DNA</name>
</geneLocation>
<dbReference type="RefSeq" id="WP_244533737.1">
    <property type="nucleotide sequence ID" value="NZ_AP014705.1"/>
</dbReference>
<evidence type="ECO:0000256" key="3">
    <source>
        <dbReference type="ARBA" id="ARBA00023002"/>
    </source>
</evidence>
<evidence type="ECO:0000256" key="5">
    <source>
        <dbReference type="PIRSR" id="PIRSR604574-1"/>
    </source>
</evidence>
<dbReference type="InterPro" id="IPR027450">
    <property type="entry name" value="AlkB-like"/>
</dbReference>
<dbReference type="InterPro" id="IPR005123">
    <property type="entry name" value="Oxoglu/Fe-dep_dioxygenase_dom"/>
</dbReference>
<feature type="domain" description="Fe2OG dioxygenase" evidence="7">
    <location>
        <begin position="116"/>
        <end position="229"/>
    </location>
</feature>
<reference evidence="8 9" key="1">
    <citation type="journal article" date="2015" name="Genome Announc.">
        <title>Complete Genome Sequence of Methylobacterium aquaticum Strain 22A, Isolated from Racomitrium japonicum Moss.</title>
        <authorList>
            <person name="Tani A."/>
            <person name="Ogura Y."/>
            <person name="Hayashi T."/>
            <person name="Kimbara K."/>
        </authorList>
    </citation>
    <scope>NUCLEOTIDE SEQUENCE [LARGE SCALE GENOMIC DNA]</scope>
    <source>
        <strain evidence="8 9">MA-22A</strain>
        <plasmid evidence="9">Plasmid pMaq22A_1p DNA</plasmid>
    </source>
</reference>
<dbReference type="SUPFAM" id="SSF51197">
    <property type="entry name" value="Clavaminate synthase-like"/>
    <property type="match status" value="1"/>
</dbReference>
<evidence type="ECO:0000256" key="1">
    <source>
        <dbReference type="ARBA" id="ARBA00022723"/>
    </source>
</evidence>
<evidence type="ECO:0000259" key="7">
    <source>
        <dbReference type="PROSITE" id="PS51471"/>
    </source>
</evidence>
<organism evidence="8 9">
    <name type="scientific">Methylobacterium aquaticum</name>
    <dbReference type="NCBI Taxonomy" id="270351"/>
    <lineage>
        <taxon>Bacteria</taxon>
        <taxon>Pseudomonadati</taxon>
        <taxon>Pseudomonadota</taxon>
        <taxon>Alphaproteobacteria</taxon>
        <taxon>Hyphomicrobiales</taxon>
        <taxon>Methylobacteriaceae</taxon>
        <taxon>Methylobacterium</taxon>
    </lineage>
</organism>
<dbReference type="Proteomes" id="UP000061432">
    <property type="component" value="Plasmid pMaq22A_1p"/>
</dbReference>
<comment type="cofactor">
    <cofactor evidence="6">
        <name>Fe(2+)</name>
        <dbReference type="ChEBI" id="CHEBI:29033"/>
    </cofactor>
    <text evidence="6">Binds 1 Fe(2+) ion per subunit.</text>
</comment>
<dbReference type="GO" id="GO:0035516">
    <property type="term" value="F:broad specificity oxidative DNA demethylase activity"/>
    <property type="evidence" value="ECO:0007669"/>
    <property type="project" value="TreeGrafter"/>
</dbReference>
<feature type="binding site" evidence="5">
    <location>
        <begin position="123"/>
        <end position="125"/>
    </location>
    <ligand>
        <name>2-oxoglutarate</name>
        <dbReference type="ChEBI" id="CHEBI:16810"/>
    </ligand>
</feature>
<dbReference type="PANTHER" id="PTHR16557:SF2">
    <property type="entry name" value="NUCLEIC ACID DIOXYGENASE ALKBH1"/>
    <property type="match status" value="1"/>
</dbReference>
<dbReference type="PATRIC" id="fig|270351.10.peg.5975"/>
<feature type="binding site" evidence="6">
    <location>
        <position position="136"/>
    </location>
    <ligand>
        <name>Fe cation</name>
        <dbReference type="ChEBI" id="CHEBI:24875"/>
        <note>catalytic</note>
    </ligand>
</feature>
<keyword evidence="8" id="KW-0614">Plasmid</keyword>
<evidence type="ECO:0000256" key="6">
    <source>
        <dbReference type="PIRSR" id="PIRSR604574-2"/>
    </source>
</evidence>
<dbReference type="Gene3D" id="2.60.120.590">
    <property type="entry name" value="Alpha-ketoglutarate-dependent dioxygenase AlkB-like"/>
    <property type="match status" value="1"/>
</dbReference>
<protein>
    <submittedName>
        <fullName evidence="8">Dioxygenase</fullName>
    </submittedName>
</protein>
<dbReference type="PROSITE" id="PS51471">
    <property type="entry name" value="FE2OG_OXY"/>
    <property type="match status" value="1"/>
</dbReference>
<feature type="binding site" evidence="5">
    <location>
        <position position="76"/>
    </location>
    <ligand>
        <name>substrate</name>
    </ligand>
</feature>
<dbReference type="GO" id="GO:0008198">
    <property type="term" value="F:ferrous iron binding"/>
    <property type="evidence" value="ECO:0007669"/>
    <property type="project" value="TreeGrafter"/>
</dbReference>
<feature type="binding site" evidence="5">
    <location>
        <position position="138"/>
    </location>
    <ligand>
        <name>substrate</name>
    </ligand>
</feature>
<dbReference type="GO" id="GO:0005737">
    <property type="term" value="C:cytoplasm"/>
    <property type="evidence" value="ECO:0007669"/>
    <property type="project" value="TreeGrafter"/>
</dbReference>
<dbReference type="KEGG" id="maqu:Maq22A_1p33295"/>
<feature type="binding site" evidence="5">
    <location>
        <begin position="83"/>
        <end position="85"/>
    </location>
    <ligand>
        <name>substrate</name>
    </ligand>
</feature>
<dbReference type="EMBL" id="AP014705">
    <property type="protein sequence ID" value="BAQ48953.1"/>
    <property type="molecule type" value="Genomic_DNA"/>
</dbReference>
<evidence type="ECO:0000256" key="2">
    <source>
        <dbReference type="ARBA" id="ARBA00022964"/>
    </source>
</evidence>
<name>A0A0C6FKF2_9HYPH</name>
<sequence>MSGNRVGRPFPRRDRVLFELAPGLIHVPGYLDAEAQAALAADLAKILREAQAFTPTMPRSGKPFSVRMTNCGPLGWVSDRAGYRYQASHPETGRPWPAMPAAVLRAWAALAGCPAEPEACLVNLYAPGTRMGLHQDRDEAEFSAPVLSLSLGATALFRYGGTARTNPTRSVRLVSGDAMVIGGPSRLIFHGVDRILAQSADLLSPAPGPVLPASVPAGGRLNLTLRRVSAIRRA</sequence>
<dbReference type="AlphaFoldDB" id="A0A0C6FKF2"/>